<feature type="transmembrane region" description="Helical" evidence="6">
    <location>
        <begin position="720"/>
        <end position="746"/>
    </location>
</feature>
<accession>A0A8J3YUV1</accession>
<feature type="transmembrane region" description="Helical" evidence="6">
    <location>
        <begin position="635"/>
        <end position="655"/>
    </location>
</feature>
<dbReference type="InterPro" id="IPR003838">
    <property type="entry name" value="ABC3_permease_C"/>
</dbReference>
<comment type="caution">
    <text evidence="8">The sequence shown here is derived from an EMBL/GenBank/DDBJ whole genome shotgun (WGS) entry which is preliminary data.</text>
</comment>
<feature type="domain" description="ABC3 transporter permease C-terminal" evidence="7">
    <location>
        <begin position="197"/>
        <end position="302"/>
    </location>
</feature>
<dbReference type="GO" id="GO:0005886">
    <property type="term" value="C:plasma membrane"/>
    <property type="evidence" value="ECO:0007669"/>
    <property type="project" value="UniProtKB-SubCell"/>
</dbReference>
<reference evidence="8" key="1">
    <citation type="submission" date="2021-01" db="EMBL/GenBank/DDBJ databases">
        <title>Whole genome shotgun sequence of Virgisporangium aliadipatigenens NBRC 105644.</title>
        <authorList>
            <person name="Komaki H."/>
            <person name="Tamura T."/>
        </authorList>
    </citation>
    <scope>NUCLEOTIDE SEQUENCE</scope>
    <source>
        <strain evidence="8">NBRC 105644</strain>
    </source>
</reference>
<evidence type="ECO:0000256" key="5">
    <source>
        <dbReference type="ARBA" id="ARBA00023136"/>
    </source>
</evidence>
<name>A0A8J3YUV1_9ACTN</name>
<protein>
    <submittedName>
        <fullName evidence="8">Membrane protein</fullName>
    </submittedName>
</protein>
<feature type="transmembrane region" description="Helical" evidence="6">
    <location>
        <begin position="246"/>
        <end position="267"/>
    </location>
</feature>
<evidence type="ECO:0000313" key="8">
    <source>
        <dbReference type="EMBL" id="GIJ50255.1"/>
    </source>
</evidence>
<evidence type="ECO:0000256" key="3">
    <source>
        <dbReference type="ARBA" id="ARBA00022692"/>
    </source>
</evidence>
<feature type="transmembrane region" description="Helical" evidence="6">
    <location>
        <begin position="329"/>
        <end position="347"/>
    </location>
</feature>
<feature type="transmembrane region" description="Helical" evidence="6">
    <location>
        <begin position="23"/>
        <end position="44"/>
    </location>
</feature>
<dbReference type="RefSeq" id="WP_203903693.1">
    <property type="nucleotide sequence ID" value="NZ_BOPF01000034.1"/>
</dbReference>
<dbReference type="EMBL" id="BOPF01000034">
    <property type="protein sequence ID" value="GIJ50255.1"/>
    <property type="molecule type" value="Genomic_DNA"/>
</dbReference>
<keyword evidence="5 6" id="KW-0472">Membrane</keyword>
<evidence type="ECO:0000256" key="4">
    <source>
        <dbReference type="ARBA" id="ARBA00022989"/>
    </source>
</evidence>
<sequence length="757" mass="79510">MRRWFTELSLGVRLSVAGGRSSVARLAMISVGVGLGVAMLLFAATVPAVVSARDARIGARAVDRSLDLPRGEDTVLLMDVKSEFRGRQIDGYLVQAEGARSPLPPGVTRRLAPGEMVASPAMKRLLDSEEGALLRGRWGERVVGTIGAAGLGGPGELYFYQGSDRLTEESGYRVRAFGDAEVAQGVPPVLLLLGVVGLVVLLLPVLIFVTTAVRFGSESRDRQLAALRLVGSDAVMTRRIAAGETLVGAVLGLLTGGLFFLGLGALAGRAVPERFSFYPADFRPVPLLALLVIVLVPVSAVLVTQSALRRVVVEPLGVVRRSGDRRRRLWWRLILPVAGLALLYPLHEGLDQRAEGFEYQVMAGVALLLVGVALLLPWLVEATVHRLGGGGVAWELAVRRLQLDSGTAVRAVSGIAVSVAGVIALQGLLVAVQAQYTRETGHVTDRYQAVAALRLADLDPAGPAMARLKSTPGVEAVGTAAWLRAVDPQGGSMTLRVGECGVLRQFGKVAECADGDVFVVTGQYAPAVAAGTTFGLAESFYEEPTQEWTLPGGVRPVPPVDDMLQAGGIILATPGAVRGVSTPLPADVFVALDPGDTDAMERLRNVVAAVDPSAYVRPVELRTVEAVLVTMRQGLLVGATALLLLIGASMLVNVVEQLRERRRLLAVLVAFGTRRGTLTGSVLYQVAIPVLLGLVLAVATGTGLGAVLQSAANAPVRFDWSGIGATSGAAALVVLLTTVATMPLLWRLTKPGGLRSE</sequence>
<evidence type="ECO:0000259" key="7">
    <source>
        <dbReference type="Pfam" id="PF02687"/>
    </source>
</evidence>
<feature type="transmembrane region" description="Helical" evidence="6">
    <location>
        <begin position="287"/>
        <end position="308"/>
    </location>
</feature>
<gene>
    <name evidence="8" type="ORF">Val02_71410</name>
</gene>
<feature type="transmembrane region" description="Helical" evidence="6">
    <location>
        <begin position="408"/>
        <end position="432"/>
    </location>
</feature>
<feature type="transmembrane region" description="Helical" evidence="6">
    <location>
        <begin position="682"/>
        <end position="708"/>
    </location>
</feature>
<dbReference type="AlphaFoldDB" id="A0A8J3YUV1"/>
<feature type="domain" description="ABC3 transporter permease C-terminal" evidence="7">
    <location>
        <begin position="639"/>
        <end position="741"/>
    </location>
</feature>
<evidence type="ECO:0000313" key="9">
    <source>
        <dbReference type="Proteomes" id="UP000619260"/>
    </source>
</evidence>
<evidence type="ECO:0000256" key="2">
    <source>
        <dbReference type="ARBA" id="ARBA00022475"/>
    </source>
</evidence>
<feature type="transmembrane region" description="Helical" evidence="6">
    <location>
        <begin position="189"/>
        <end position="213"/>
    </location>
</feature>
<keyword evidence="9" id="KW-1185">Reference proteome</keyword>
<feature type="transmembrane region" description="Helical" evidence="6">
    <location>
        <begin position="359"/>
        <end position="380"/>
    </location>
</feature>
<evidence type="ECO:0000256" key="6">
    <source>
        <dbReference type="SAM" id="Phobius"/>
    </source>
</evidence>
<dbReference type="Pfam" id="PF02687">
    <property type="entry name" value="FtsX"/>
    <property type="match status" value="2"/>
</dbReference>
<comment type="subcellular location">
    <subcellularLocation>
        <location evidence="1">Cell membrane</location>
        <topology evidence="1">Multi-pass membrane protein</topology>
    </subcellularLocation>
</comment>
<dbReference type="Proteomes" id="UP000619260">
    <property type="component" value="Unassembled WGS sequence"/>
</dbReference>
<proteinExistence type="predicted"/>
<evidence type="ECO:0000256" key="1">
    <source>
        <dbReference type="ARBA" id="ARBA00004651"/>
    </source>
</evidence>
<organism evidence="8 9">
    <name type="scientific">Virgisporangium aliadipatigenens</name>
    <dbReference type="NCBI Taxonomy" id="741659"/>
    <lineage>
        <taxon>Bacteria</taxon>
        <taxon>Bacillati</taxon>
        <taxon>Actinomycetota</taxon>
        <taxon>Actinomycetes</taxon>
        <taxon>Micromonosporales</taxon>
        <taxon>Micromonosporaceae</taxon>
        <taxon>Virgisporangium</taxon>
    </lineage>
</organism>
<keyword evidence="2" id="KW-1003">Cell membrane</keyword>
<keyword evidence="4 6" id="KW-1133">Transmembrane helix</keyword>
<keyword evidence="3 6" id="KW-0812">Transmembrane</keyword>